<name>A0A9P4WD03_CURKU</name>
<dbReference type="InterPro" id="IPR046341">
    <property type="entry name" value="SET_dom_sf"/>
</dbReference>
<dbReference type="PROSITE" id="PS50280">
    <property type="entry name" value="SET"/>
    <property type="match status" value="1"/>
</dbReference>
<dbReference type="InterPro" id="IPR050600">
    <property type="entry name" value="SETD3_SETD6_MTase"/>
</dbReference>
<evidence type="ECO:0000256" key="2">
    <source>
        <dbReference type="ARBA" id="ARBA00022679"/>
    </source>
</evidence>
<dbReference type="GO" id="GO:0016279">
    <property type="term" value="F:protein-lysine N-methyltransferase activity"/>
    <property type="evidence" value="ECO:0007669"/>
    <property type="project" value="TreeGrafter"/>
</dbReference>
<organism evidence="5 6">
    <name type="scientific">Curvularia kusanoi</name>
    <name type="common">Cochliobolus kusanoi</name>
    <dbReference type="NCBI Taxonomy" id="90978"/>
    <lineage>
        <taxon>Eukaryota</taxon>
        <taxon>Fungi</taxon>
        <taxon>Dikarya</taxon>
        <taxon>Ascomycota</taxon>
        <taxon>Pezizomycotina</taxon>
        <taxon>Dothideomycetes</taxon>
        <taxon>Pleosporomycetidae</taxon>
        <taxon>Pleosporales</taxon>
        <taxon>Pleosporineae</taxon>
        <taxon>Pleosporaceae</taxon>
        <taxon>Curvularia</taxon>
    </lineage>
</organism>
<evidence type="ECO:0000256" key="3">
    <source>
        <dbReference type="ARBA" id="ARBA00022691"/>
    </source>
</evidence>
<dbReference type="Gene3D" id="3.90.1420.10">
    <property type="entry name" value="Rubisco LSMT, substrate-binding domain"/>
    <property type="match status" value="1"/>
</dbReference>
<dbReference type="SUPFAM" id="SSF82199">
    <property type="entry name" value="SET domain"/>
    <property type="match status" value="1"/>
</dbReference>
<evidence type="ECO:0000256" key="1">
    <source>
        <dbReference type="ARBA" id="ARBA00022603"/>
    </source>
</evidence>
<dbReference type="InterPro" id="IPR001214">
    <property type="entry name" value="SET_dom"/>
</dbReference>
<dbReference type="PANTHER" id="PTHR13271:SF34">
    <property type="entry name" value="N-LYSINE METHYLTRANSFERASE SETD6"/>
    <property type="match status" value="1"/>
</dbReference>
<dbReference type="Proteomes" id="UP000801428">
    <property type="component" value="Unassembled WGS sequence"/>
</dbReference>
<sequence>MADFQAATERFMTWFKSMGGEFRDDLIEIQDLRSKGAGRGIIAKTNIPSETTLFTIPRSAIINTETSELPKKLPKVFEAAFEEEEEDTEPIDAWESLILVMIYEHLQGEKSQWKPYLDILPTSFDTPMFWTEAELKELDGTVLTRKIGRAASDEKLLSRVVPVVLQNAEVFFGEGERLGEKEVLALAHRMGSTIMAYAFDLENEEDEVEEEEDGWVVDKDAQRMLGMVPMADILNANADFNVSPAFNPDIADITLIFRLLKAHVNHGENLEVTTLRSDIKSGDEILNYYGAMPSSEVLRRYGYVTPEYSRYDEVEIPRSAVAQALAAATGLSLSELKDIGVEIDPEDEDEDDFIIERDSGAPNEEGRLVEPATMSEFPELEEELKDALKVIKKQKSDVVADKRKRDDIANTVLVQVLTEKLAAYPTTIEEDRSLSKNPEITHRHRMAVQVRLGEKVLLEEAIAMVKARATVDEHSEKPAKKSRR</sequence>
<dbReference type="EMBL" id="SWKU01000008">
    <property type="protein sequence ID" value="KAF3004326.1"/>
    <property type="molecule type" value="Genomic_DNA"/>
</dbReference>
<feature type="domain" description="SET" evidence="4">
    <location>
        <begin position="27"/>
        <end position="290"/>
    </location>
</feature>
<keyword evidence="2" id="KW-0808">Transferase</keyword>
<dbReference type="OrthoDB" id="341421at2759"/>
<dbReference type="PANTHER" id="PTHR13271">
    <property type="entry name" value="UNCHARACTERIZED PUTATIVE METHYLTRANSFERASE"/>
    <property type="match status" value="1"/>
</dbReference>
<dbReference type="Pfam" id="PF00856">
    <property type="entry name" value="SET"/>
    <property type="match status" value="1"/>
</dbReference>
<dbReference type="AlphaFoldDB" id="A0A9P4WD03"/>
<dbReference type="GO" id="GO:0032259">
    <property type="term" value="P:methylation"/>
    <property type="evidence" value="ECO:0007669"/>
    <property type="project" value="UniProtKB-KW"/>
</dbReference>
<dbReference type="GO" id="GO:0005634">
    <property type="term" value="C:nucleus"/>
    <property type="evidence" value="ECO:0007669"/>
    <property type="project" value="TreeGrafter"/>
</dbReference>
<proteinExistence type="predicted"/>
<reference evidence="5" key="1">
    <citation type="submission" date="2019-04" db="EMBL/GenBank/DDBJ databases">
        <title>Sequencing of skin fungus with MAO and IRED activity.</title>
        <authorList>
            <person name="Marsaioli A.J."/>
            <person name="Bonatto J.M.C."/>
            <person name="Reis Junior O."/>
        </authorList>
    </citation>
    <scope>NUCLEOTIDE SEQUENCE</scope>
    <source>
        <strain evidence="5">30M1</strain>
    </source>
</reference>
<dbReference type="Pfam" id="PF09273">
    <property type="entry name" value="Rubis-subs-bind"/>
    <property type="match status" value="1"/>
</dbReference>
<keyword evidence="3" id="KW-0949">S-adenosyl-L-methionine</keyword>
<evidence type="ECO:0000259" key="4">
    <source>
        <dbReference type="PROSITE" id="PS50280"/>
    </source>
</evidence>
<accession>A0A9P4WD03</accession>
<dbReference type="InterPro" id="IPR036464">
    <property type="entry name" value="Rubisco_LSMT_subst-bd_sf"/>
</dbReference>
<dbReference type="Gene3D" id="3.90.1410.10">
    <property type="entry name" value="set domain protein methyltransferase, domain 1"/>
    <property type="match status" value="1"/>
</dbReference>
<evidence type="ECO:0000313" key="6">
    <source>
        <dbReference type="Proteomes" id="UP000801428"/>
    </source>
</evidence>
<protein>
    <recommendedName>
        <fullName evidence="4">SET domain-containing protein</fullName>
    </recommendedName>
</protein>
<keyword evidence="1" id="KW-0489">Methyltransferase</keyword>
<dbReference type="InterPro" id="IPR015353">
    <property type="entry name" value="Rubisco_LSMT_subst-bd"/>
</dbReference>
<comment type="caution">
    <text evidence="5">The sequence shown here is derived from an EMBL/GenBank/DDBJ whole genome shotgun (WGS) entry which is preliminary data.</text>
</comment>
<evidence type="ECO:0000313" key="5">
    <source>
        <dbReference type="EMBL" id="KAF3004326.1"/>
    </source>
</evidence>
<keyword evidence="6" id="KW-1185">Reference proteome</keyword>
<gene>
    <name evidence="5" type="ORF">E8E13_009393</name>
</gene>
<dbReference type="SUPFAM" id="SSF81822">
    <property type="entry name" value="RuBisCo LSMT C-terminal, substrate-binding domain"/>
    <property type="match status" value="1"/>
</dbReference>